<feature type="compositionally biased region" description="Polar residues" evidence="5">
    <location>
        <begin position="54"/>
        <end position="65"/>
    </location>
</feature>
<feature type="domain" description="Myb-like" evidence="6">
    <location>
        <begin position="522"/>
        <end position="566"/>
    </location>
</feature>
<evidence type="ECO:0000256" key="5">
    <source>
        <dbReference type="SAM" id="MobiDB-lite"/>
    </source>
</evidence>
<dbReference type="OrthoDB" id="2143914at2759"/>
<evidence type="ECO:0000313" key="9">
    <source>
        <dbReference type="Proteomes" id="UP000245383"/>
    </source>
</evidence>
<name>A0A2T9Y2S1_9FUNG</name>
<dbReference type="InterPro" id="IPR001005">
    <property type="entry name" value="SANT/Myb"/>
</dbReference>
<keyword evidence="2" id="KW-0238">DNA-binding</keyword>
<reference evidence="8 9" key="1">
    <citation type="journal article" date="2018" name="MBio">
        <title>Comparative Genomics Reveals the Core Gene Toolbox for the Fungus-Insect Symbiosis.</title>
        <authorList>
            <person name="Wang Y."/>
            <person name="Stata M."/>
            <person name="Wang W."/>
            <person name="Stajich J.E."/>
            <person name="White M.M."/>
            <person name="Moncalvo J.M."/>
        </authorList>
    </citation>
    <scope>NUCLEOTIDE SEQUENCE [LARGE SCALE GENOMIC DNA]</scope>
    <source>
        <strain evidence="8 9">SWE-8-4</strain>
    </source>
</reference>
<feature type="compositionally biased region" description="Basic and acidic residues" evidence="5">
    <location>
        <begin position="141"/>
        <end position="153"/>
    </location>
</feature>
<keyword evidence="3" id="KW-0804">Transcription</keyword>
<proteinExistence type="predicted"/>
<evidence type="ECO:0000256" key="1">
    <source>
        <dbReference type="ARBA" id="ARBA00023015"/>
    </source>
</evidence>
<keyword evidence="4" id="KW-0539">Nucleus</keyword>
<feature type="domain" description="Myb-like" evidence="6">
    <location>
        <begin position="176"/>
        <end position="219"/>
    </location>
</feature>
<dbReference type="Gene3D" id="1.10.10.60">
    <property type="entry name" value="Homeodomain-like"/>
    <property type="match status" value="4"/>
</dbReference>
<dbReference type="PROSITE" id="PS51293">
    <property type="entry name" value="SANT"/>
    <property type="match status" value="1"/>
</dbReference>
<dbReference type="GO" id="GO:0042796">
    <property type="term" value="P:snRNA transcription by RNA polymerase III"/>
    <property type="evidence" value="ECO:0007669"/>
    <property type="project" value="TreeGrafter"/>
</dbReference>
<dbReference type="GO" id="GO:0000978">
    <property type="term" value="F:RNA polymerase II cis-regulatory region sequence-specific DNA binding"/>
    <property type="evidence" value="ECO:0007669"/>
    <property type="project" value="TreeGrafter"/>
</dbReference>
<dbReference type="InterPro" id="IPR051575">
    <property type="entry name" value="Myb-like_DNA-bd"/>
</dbReference>
<keyword evidence="9" id="KW-1185">Reference proteome</keyword>
<dbReference type="InterPro" id="IPR017884">
    <property type="entry name" value="SANT_dom"/>
</dbReference>
<feature type="region of interest" description="Disordered" evidence="5">
    <location>
        <begin position="127"/>
        <end position="153"/>
    </location>
</feature>
<dbReference type="InterPro" id="IPR009057">
    <property type="entry name" value="Homeodomain-like_sf"/>
</dbReference>
<evidence type="ECO:0000259" key="7">
    <source>
        <dbReference type="PROSITE" id="PS51293"/>
    </source>
</evidence>
<dbReference type="GO" id="GO:0042795">
    <property type="term" value="P:snRNA transcription by RNA polymerase II"/>
    <property type="evidence" value="ECO:0007669"/>
    <property type="project" value="TreeGrafter"/>
</dbReference>
<dbReference type="STRING" id="133385.A0A2T9Y2S1"/>
<dbReference type="PROSITE" id="PS50090">
    <property type="entry name" value="MYB_LIKE"/>
    <property type="match status" value="2"/>
</dbReference>
<feature type="domain" description="SANT" evidence="7">
    <location>
        <begin position="176"/>
        <end position="223"/>
    </location>
</feature>
<dbReference type="SUPFAM" id="SSF46689">
    <property type="entry name" value="Homeodomain-like"/>
    <property type="match status" value="3"/>
</dbReference>
<dbReference type="EMBL" id="MBFR01000634">
    <property type="protein sequence ID" value="PVU86628.1"/>
    <property type="molecule type" value="Genomic_DNA"/>
</dbReference>
<organism evidence="8 9">
    <name type="scientific">Smittium simulii</name>
    <dbReference type="NCBI Taxonomy" id="133385"/>
    <lineage>
        <taxon>Eukaryota</taxon>
        <taxon>Fungi</taxon>
        <taxon>Fungi incertae sedis</taxon>
        <taxon>Zoopagomycota</taxon>
        <taxon>Kickxellomycotina</taxon>
        <taxon>Harpellomycetes</taxon>
        <taxon>Harpellales</taxon>
        <taxon>Legeriomycetaceae</taxon>
        <taxon>Smittium</taxon>
    </lineage>
</organism>
<dbReference type="SMART" id="SM00717">
    <property type="entry name" value="SANT"/>
    <property type="match status" value="4"/>
</dbReference>
<gene>
    <name evidence="8" type="ORF">BB561_006631</name>
</gene>
<protein>
    <recommendedName>
        <fullName evidence="10">Myb-like domain-containing protein</fullName>
    </recommendedName>
</protein>
<evidence type="ECO:0008006" key="10">
    <source>
        <dbReference type="Google" id="ProtNLM"/>
    </source>
</evidence>
<dbReference type="PANTHER" id="PTHR46621:SF1">
    <property type="entry name" value="SNRNA-ACTIVATING PROTEIN COMPLEX SUBUNIT 4"/>
    <property type="match status" value="1"/>
</dbReference>
<feature type="compositionally biased region" description="Basic and acidic residues" evidence="5">
    <location>
        <begin position="66"/>
        <end position="104"/>
    </location>
</feature>
<evidence type="ECO:0000259" key="6">
    <source>
        <dbReference type="PROSITE" id="PS50090"/>
    </source>
</evidence>
<sequence length="572" mass="66875">MPYFLAQLKSFILTKNLTPYLCCPYPSRPLIPLLPILFSSFPKKNFSAHKKTSNHIQSSENISKNIDSEKSSNTKDVLENKGSENTLENKDSKNNLNAKDSKDVLENKDSEKILEHKYFEKSSNAKGSKDFLENEDSENTLENKESKNNLNAKDSKDVLENKYSENIPKVTKCRLWTKEETENLLNLYMQYPDNWKLISENLNTNRSKLACSTRYKRFNSIKNFNHGKITSVEKEKLEKIVYEEVSKHKTVNMGRVSLLFGKERSFNQLSYFFTTNSGKKILNQAFSYQFKKKDTAWTIVEDFRLLFLMQLYSTSWIKTNGAIDPKFDYQTGTSDGCAKNFKKLKYKNRQSTMKIDFTSIRKRLIGRIFQSKIHLDKLKLHDFNMKPPITWHKISKAIKTKSASQCRYRWTIISTHPLKPKKKYEKIVRVSKEEVEKVKSLVNKYGRRWKMMKSEFPHRSASTIQYIYDNYAYDSNSNQDDDENDSEKSNTQLLDLNHVKIIKTNIRKNNSEISLTGTKNFGSWAPDQINKLFSCYAEHKDNWTLISKNIDGKTPRACKSMYESLTRDWLTP</sequence>
<dbReference type="GO" id="GO:0019185">
    <property type="term" value="C:snRNA-activating protein complex"/>
    <property type="evidence" value="ECO:0007669"/>
    <property type="project" value="TreeGrafter"/>
</dbReference>
<evidence type="ECO:0000256" key="3">
    <source>
        <dbReference type="ARBA" id="ARBA00023163"/>
    </source>
</evidence>
<dbReference type="CDD" id="cd00167">
    <property type="entry name" value="SANT"/>
    <property type="match status" value="3"/>
</dbReference>
<accession>A0A2T9Y2S1</accession>
<dbReference type="Pfam" id="PF13921">
    <property type="entry name" value="Myb_DNA-bind_6"/>
    <property type="match status" value="1"/>
</dbReference>
<comment type="caution">
    <text evidence="8">The sequence shown here is derived from an EMBL/GenBank/DDBJ whole genome shotgun (WGS) entry which is preliminary data.</text>
</comment>
<dbReference type="PANTHER" id="PTHR46621">
    <property type="entry name" value="SNRNA-ACTIVATING PROTEIN COMPLEX SUBUNIT 4"/>
    <property type="match status" value="1"/>
</dbReference>
<dbReference type="AlphaFoldDB" id="A0A2T9Y2S1"/>
<dbReference type="Proteomes" id="UP000245383">
    <property type="component" value="Unassembled WGS sequence"/>
</dbReference>
<evidence type="ECO:0000313" key="8">
    <source>
        <dbReference type="EMBL" id="PVU86628.1"/>
    </source>
</evidence>
<dbReference type="Pfam" id="PF00249">
    <property type="entry name" value="Myb_DNA-binding"/>
    <property type="match status" value="1"/>
</dbReference>
<evidence type="ECO:0000256" key="2">
    <source>
        <dbReference type="ARBA" id="ARBA00023125"/>
    </source>
</evidence>
<dbReference type="GO" id="GO:0001006">
    <property type="term" value="F:RNA polymerase III type 3 promoter sequence-specific DNA binding"/>
    <property type="evidence" value="ECO:0007669"/>
    <property type="project" value="TreeGrafter"/>
</dbReference>
<feature type="region of interest" description="Disordered" evidence="5">
    <location>
        <begin position="51"/>
        <end position="104"/>
    </location>
</feature>
<keyword evidence="1" id="KW-0805">Transcription regulation</keyword>
<evidence type="ECO:0000256" key="4">
    <source>
        <dbReference type="ARBA" id="ARBA00023242"/>
    </source>
</evidence>